<feature type="region of interest" description="Disordered" evidence="1">
    <location>
        <begin position="1"/>
        <end position="31"/>
    </location>
</feature>
<accession>A0A4R2GZB9</accession>
<keyword evidence="3" id="KW-1185">Reference proteome</keyword>
<evidence type="ECO:0000313" key="3">
    <source>
        <dbReference type="Proteomes" id="UP000294881"/>
    </source>
</evidence>
<organism evidence="2 3">
    <name type="scientific">Camelimonas lactis</name>
    <dbReference type="NCBI Taxonomy" id="659006"/>
    <lineage>
        <taxon>Bacteria</taxon>
        <taxon>Pseudomonadati</taxon>
        <taxon>Pseudomonadota</taxon>
        <taxon>Alphaproteobacteria</taxon>
        <taxon>Hyphomicrobiales</taxon>
        <taxon>Chelatococcaceae</taxon>
        <taxon>Camelimonas</taxon>
    </lineage>
</organism>
<gene>
    <name evidence="2" type="ORF">EV666_101276</name>
</gene>
<dbReference type="AlphaFoldDB" id="A0A4R2GZB9"/>
<dbReference type="Proteomes" id="UP000294881">
    <property type="component" value="Unassembled WGS sequence"/>
</dbReference>
<reference evidence="2 3" key="1">
    <citation type="submission" date="2019-03" db="EMBL/GenBank/DDBJ databases">
        <title>Genomic Encyclopedia of Type Strains, Phase IV (KMG-IV): sequencing the most valuable type-strain genomes for metagenomic binning, comparative biology and taxonomic classification.</title>
        <authorList>
            <person name="Goeker M."/>
        </authorList>
    </citation>
    <scope>NUCLEOTIDE SEQUENCE [LARGE SCALE GENOMIC DNA]</scope>
    <source>
        <strain evidence="2 3">DSM 22958</strain>
    </source>
</reference>
<evidence type="ECO:0000256" key="1">
    <source>
        <dbReference type="SAM" id="MobiDB-lite"/>
    </source>
</evidence>
<proteinExistence type="predicted"/>
<comment type="caution">
    <text evidence="2">The sequence shown here is derived from an EMBL/GenBank/DDBJ whole genome shotgun (WGS) entry which is preliminary data.</text>
</comment>
<sequence>MRPAGRQTPPAPVGAGGIADAARGGNPRRAGVSGISRQALAGLAGLFAVSGAGALWTGPAAAGPVEDALAYCRSVGDNNMINAVPPDMLEQTAKKLGVTLPANEPARAVWRCMDGAVMVCIAGGRRFCGRADTQVVPSPEARKYCHDNPSAVEVPSWATGRDTIFAWRCEGPEPIVSGAVRSVDKRGFVKEYWQAYKPDAQ</sequence>
<name>A0A4R2GZB9_9HYPH</name>
<evidence type="ECO:0000313" key="2">
    <source>
        <dbReference type="EMBL" id="TCO16026.1"/>
    </source>
</evidence>
<dbReference type="EMBL" id="SLWL01000001">
    <property type="protein sequence ID" value="TCO16026.1"/>
    <property type="molecule type" value="Genomic_DNA"/>
</dbReference>
<protein>
    <submittedName>
        <fullName evidence="2">Uncharacterized protein</fullName>
    </submittedName>
</protein>